<evidence type="ECO:0000256" key="1">
    <source>
        <dbReference type="SAM" id="MobiDB-lite"/>
    </source>
</evidence>
<evidence type="ECO:0000313" key="2">
    <source>
        <dbReference type="EMBL" id="TGE22796.1"/>
    </source>
</evidence>
<evidence type="ECO:0000313" key="3">
    <source>
        <dbReference type="Proteomes" id="UP000298471"/>
    </source>
</evidence>
<dbReference type="EMBL" id="SRMB01000005">
    <property type="protein sequence ID" value="TGE22796.1"/>
    <property type="molecule type" value="Genomic_DNA"/>
</dbReference>
<organism evidence="2 3">
    <name type="scientific">Hymenobacter metallicola</name>
    <dbReference type="NCBI Taxonomy" id="2563114"/>
    <lineage>
        <taxon>Bacteria</taxon>
        <taxon>Pseudomonadati</taxon>
        <taxon>Bacteroidota</taxon>
        <taxon>Cytophagia</taxon>
        <taxon>Cytophagales</taxon>
        <taxon>Hymenobacteraceae</taxon>
        <taxon>Hymenobacter</taxon>
    </lineage>
</organism>
<accession>A0A4Z0PZY1</accession>
<proteinExistence type="predicted"/>
<feature type="compositionally biased region" description="Polar residues" evidence="1">
    <location>
        <begin position="8"/>
        <end position="20"/>
    </location>
</feature>
<reference evidence="2 3" key="1">
    <citation type="submission" date="2019-04" db="EMBL/GenBank/DDBJ databases">
        <authorList>
            <person name="Feng G."/>
            <person name="Zhang J."/>
            <person name="Zhu H."/>
        </authorList>
    </citation>
    <scope>NUCLEOTIDE SEQUENCE [LARGE SCALE GENOMIC DNA]</scope>
    <source>
        <strain evidence="2 3">9PBR-1</strain>
    </source>
</reference>
<dbReference type="RefSeq" id="WP_135397544.1">
    <property type="nucleotide sequence ID" value="NZ_SRMB01000005.1"/>
</dbReference>
<gene>
    <name evidence="2" type="ORF">E5K02_20745</name>
</gene>
<dbReference type="AlphaFoldDB" id="A0A4Z0PZY1"/>
<dbReference type="Proteomes" id="UP000298471">
    <property type="component" value="Unassembled WGS sequence"/>
</dbReference>
<name>A0A4Z0PZY1_9BACT</name>
<comment type="caution">
    <text evidence="2">The sequence shown here is derived from an EMBL/GenBank/DDBJ whole genome shotgun (WGS) entry which is preliminary data.</text>
</comment>
<protein>
    <submittedName>
        <fullName evidence="2">Uncharacterized protein</fullName>
    </submittedName>
</protein>
<sequence length="86" mass="9801">MKLHYTTPAPTSELPATSTGKPCIRDYSELVTKIVPEPVAQLVPLPELRRRLSEVVRKDKRYAEEAPIYLQNETNRRAAFDGAHLR</sequence>
<keyword evidence="3" id="KW-1185">Reference proteome</keyword>
<feature type="region of interest" description="Disordered" evidence="1">
    <location>
        <begin position="1"/>
        <end position="21"/>
    </location>
</feature>